<gene>
    <name evidence="1" type="ORF">ACFQVC_28975</name>
</gene>
<dbReference type="Gene3D" id="3.40.50.300">
    <property type="entry name" value="P-loop containing nucleotide triphosphate hydrolases"/>
    <property type="match status" value="1"/>
</dbReference>
<comment type="caution">
    <text evidence="1">The sequence shown here is derived from an EMBL/GenBank/DDBJ whole genome shotgun (WGS) entry which is preliminary data.</text>
</comment>
<dbReference type="Proteomes" id="UP001596523">
    <property type="component" value="Unassembled WGS sequence"/>
</dbReference>
<protein>
    <recommendedName>
        <fullName evidence="3">Serine kinase</fullName>
    </recommendedName>
</protein>
<proteinExistence type="predicted"/>
<accession>A0ABW2JRK0</accession>
<dbReference type="InterPro" id="IPR027417">
    <property type="entry name" value="P-loop_NTPase"/>
</dbReference>
<evidence type="ECO:0008006" key="3">
    <source>
        <dbReference type="Google" id="ProtNLM"/>
    </source>
</evidence>
<keyword evidence="2" id="KW-1185">Reference proteome</keyword>
<dbReference type="RefSeq" id="WP_381836041.1">
    <property type="nucleotide sequence ID" value="NZ_JBHTCF010000014.1"/>
</dbReference>
<dbReference type="SUPFAM" id="SSF53795">
    <property type="entry name" value="PEP carboxykinase-like"/>
    <property type="match status" value="1"/>
</dbReference>
<name>A0ABW2JRK0_9ACTN</name>
<evidence type="ECO:0000313" key="1">
    <source>
        <dbReference type="EMBL" id="MFC7308241.1"/>
    </source>
</evidence>
<dbReference type="EMBL" id="JBHTCF010000014">
    <property type="protein sequence ID" value="MFC7308241.1"/>
    <property type="molecule type" value="Genomic_DNA"/>
</dbReference>
<evidence type="ECO:0000313" key="2">
    <source>
        <dbReference type="Proteomes" id="UP001596523"/>
    </source>
</evidence>
<reference evidence="2" key="1">
    <citation type="journal article" date="2019" name="Int. J. Syst. Evol. Microbiol.">
        <title>The Global Catalogue of Microorganisms (GCM) 10K type strain sequencing project: providing services to taxonomists for standard genome sequencing and annotation.</title>
        <authorList>
            <consortium name="The Broad Institute Genomics Platform"/>
            <consortium name="The Broad Institute Genome Sequencing Center for Infectious Disease"/>
            <person name="Wu L."/>
            <person name="Ma J."/>
        </authorList>
    </citation>
    <scope>NUCLEOTIDE SEQUENCE [LARGE SCALE GENOMIC DNA]</scope>
    <source>
        <strain evidence="2">SYNS20</strain>
    </source>
</reference>
<organism evidence="1 2">
    <name type="scientific">Streptomyces monticola</name>
    <dbReference type="NCBI Taxonomy" id="2666263"/>
    <lineage>
        <taxon>Bacteria</taxon>
        <taxon>Bacillati</taxon>
        <taxon>Actinomycetota</taxon>
        <taxon>Actinomycetes</taxon>
        <taxon>Kitasatosporales</taxon>
        <taxon>Streptomycetaceae</taxon>
        <taxon>Streptomyces</taxon>
    </lineage>
</organism>
<sequence>MTSVSQLVALDPDGATTRSLRIRDHLLTTVSTSAASDELVTETFWPPGMLDVFEAEATPGRAPDETVVDLVRDPAEIDALIRQVSADAVAGEYEHTRHYWLPRYDGDGYTLFVLRDVNSGEVSALIRTERRMTLVRPPTGVADRWLTRIVRDVATRIAKAEGTLVMHSSAFVLDGGAYLVIGDSGAGKSTTAIALARLLPSSGWMGNDRMHLDLRDGHYTATACPLPLAINKGSLDVMGVTGFENWPVRAGLPLPGSDWDQLHGEDKLKLSSQEVGRYLGVSVVPNAPLAGVILPRIDLDAEFFVEPATPEHTAEVLRRNCFSLDDNLFGEDWLAVRVPRRAAPPPSLDAFLEHLAQLPVLRCSLGSAADVTKLADELASTVRA</sequence>